<feature type="transmembrane region" description="Helical" evidence="1">
    <location>
        <begin position="61"/>
        <end position="82"/>
    </location>
</feature>
<evidence type="ECO:0000313" key="4">
    <source>
        <dbReference type="Proteomes" id="UP000688137"/>
    </source>
</evidence>
<dbReference type="Pfam" id="PF10104">
    <property type="entry name" value="Brr6_like_C_C"/>
    <property type="match status" value="1"/>
</dbReference>
<comment type="caution">
    <text evidence="3">The sequence shown here is derived from an EMBL/GenBank/DDBJ whole genome shotgun (WGS) entry which is preliminary data.</text>
</comment>
<keyword evidence="1" id="KW-0472">Membrane</keyword>
<dbReference type="PANTHER" id="PTHR28136">
    <property type="entry name" value="NUCLEUS EXPORT PROTEIN BRR6"/>
    <property type="match status" value="1"/>
</dbReference>
<dbReference type="OMA" id="EICINQN"/>
<keyword evidence="4" id="KW-1185">Reference proteome</keyword>
<evidence type="ECO:0000313" key="3">
    <source>
        <dbReference type="EMBL" id="CAD8050501.1"/>
    </source>
</evidence>
<sequence length="186" mass="21890">MSSQNQITRFKEQEDLMDIKQEFMRRINKNHMKMELSERKHNDGSLEKSVKLTPMTTGDYIGIWAIAILKSFFLICFLLMVYEIYKDIQAHIDISKTQILIEMKNCSAEYEQNLCSENYLIESMAQKCKELEICINQNIEMKVRTQQLWLQVLGNSFENMFKTLSLKTCVMISFISIVTSIIFIKN</sequence>
<dbReference type="InterPro" id="IPR018767">
    <property type="entry name" value="Brl1/Brr6_dom"/>
</dbReference>
<evidence type="ECO:0000259" key="2">
    <source>
        <dbReference type="SMART" id="SM01042"/>
    </source>
</evidence>
<dbReference type="InterPro" id="IPR040202">
    <property type="entry name" value="Brl1/Brr6"/>
</dbReference>
<protein>
    <recommendedName>
        <fullName evidence="2">Brl1/Brr6 domain-containing protein</fullName>
    </recommendedName>
</protein>
<dbReference type="Proteomes" id="UP000688137">
    <property type="component" value="Unassembled WGS sequence"/>
</dbReference>
<dbReference type="GO" id="GO:0006998">
    <property type="term" value="P:nuclear envelope organization"/>
    <property type="evidence" value="ECO:0007669"/>
    <property type="project" value="InterPro"/>
</dbReference>
<dbReference type="EMBL" id="CAJJDM010000012">
    <property type="protein sequence ID" value="CAD8050501.1"/>
    <property type="molecule type" value="Genomic_DNA"/>
</dbReference>
<name>A0A8S1K6X4_PARPR</name>
<reference evidence="3" key="1">
    <citation type="submission" date="2021-01" db="EMBL/GenBank/DDBJ databases">
        <authorList>
            <consortium name="Genoscope - CEA"/>
            <person name="William W."/>
        </authorList>
    </citation>
    <scope>NUCLEOTIDE SEQUENCE</scope>
</reference>
<dbReference type="GO" id="GO:0055088">
    <property type="term" value="P:lipid homeostasis"/>
    <property type="evidence" value="ECO:0007669"/>
    <property type="project" value="InterPro"/>
</dbReference>
<proteinExistence type="predicted"/>
<keyword evidence="1" id="KW-1133">Transmembrane helix</keyword>
<dbReference type="GO" id="GO:0031965">
    <property type="term" value="C:nuclear membrane"/>
    <property type="evidence" value="ECO:0007669"/>
    <property type="project" value="InterPro"/>
</dbReference>
<feature type="domain" description="Brl1/Brr6" evidence="2">
    <location>
        <begin position="61"/>
        <end position="185"/>
    </location>
</feature>
<accession>A0A8S1K6X4</accession>
<dbReference type="PANTHER" id="PTHR28136:SF1">
    <property type="entry name" value="NUCLEUS EXPORT PROTEIN BRL1"/>
    <property type="match status" value="1"/>
</dbReference>
<dbReference type="AlphaFoldDB" id="A0A8S1K6X4"/>
<feature type="transmembrane region" description="Helical" evidence="1">
    <location>
        <begin position="164"/>
        <end position="184"/>
    </location>
</feature>
<dbReference type="SMART" id="SM01042">
    <property type="entry name" value="Brr6_like_C_C"/>
    <property type="match status" value="1"/>
</dbReference>
<keyword evidence="1" id="KW-0812">Transmembrane</keyword>
<gene>
    <name evidence="3" type="ORF">PPRIM_AZ9-3.1.T0170089</name>
</gene>
<evidence type="ECO:0000256" key="1">
    <source>
        <dbReference type="SAM" id="Phobius"/>
    </source>
</evidence>
<organism evidence="3 4">
    <name type="scientific">Paramecium primaurelia</name>
    <dbReference type="NCBI Taxonomy" id="5886"/>
    <lineage>
        <taxon>Eukaryota</taxon>
        <taxon>Sar</taxon>
        <taxon>Alveolata</taxon>
        <taxon>Ciliophora</taxon>
        <taxon>Intramacronucleata</taxon>
        <taxon>Oligohymenophorea</taxon>
        <taxon>Peniculida</taxon>
        <taxon>Parameciidae</taxon>
        <taxon>Paramecium</taxon>
    </lineage>
</organism>